<dbReference type="SUPFAM" id="SSF50249">
    <property type="entry name" value="Nucleic acid-binding proteins"/>
    <property type="match status" value="1"/>
</dbReference>
<accession>A0A4Y5P3H0</accession>
<comment type="function">
    <text evidence="1 7">One of the essential components for the initiation of protein synthesis. Stabilizes the binding of IF-2 and IF-3 on the 30S subunit to which N-formylmethionyl-tRNA(fMet) subsequently binds. Helps modulate mRNA selection, yielding the 30S pre-initiation complex (PIC). Upon addition of the 50S ribosomal subunit IF-1, IF-2 and IF-3 are released leaving the mature 70S translation initiation complex.</text>
</comment>
<comment type="subunit">
    <text evidence="3 7">Component of the 30S ribosomal translation pre-initiation complex which assembles on the 30S ribosome in the order IF-2 and IF-3, IF-1 and N-formylmethionyl-tRNA(fMet); mRNA recruitment can occur at any time during PIC assembly.</text>
</comment>
<dbReference type="GO" id="GO:0003743">
    <property type="term" value="F:translation initiation factor activity"/>
    <property type="evidence" value="ECO:0007669"/>
    <property type="project" value="UniProtKB-UniRule"/>
</dbReference>
<dbReference type="NCBIfam" id="TIGR00008">
    <property type="entry name" value="infA"/>
    <property type="match status" value="1"/>
</dbReference>
<comment type="subcellular location">
    <subcellularLocation>
        <location evidence="7">Plastid</location>
        <location evidence="7">Chloroplast</location>
    </subcellularLocation>
</comment>
<keyword evidence="5 7" id="KW-0648">Protein biosynthesis</keyword>
<dbReference type="PANTHER" id="PTHR33370:SF1">
    <property type="entry name" value="TRANSLATION INITIATION FACTOR IF-1, CHLOROPLASTIC"/>
    <property type="match status" value="1"/>
</dbReference>
<dbReference type="Pfam" id="PF01176">
    <property type="entry name" value="eIF-1a"/>
    <property type="match status" value="1"/>
</dbReference>
<evidence type="ECO:0000256" key="5">
    <source>
        <dbReference type="ARBA" id="ARBA00022917"/>
    </source>
</evidence>
<evidence type="ECO:0000256" key="4">
    <source>
        <dbReference type="ARBA" id="ARBA00022540"/>
    </source>
</evidence>
<keyword evidence="9" id="KW-0934">Plastid</keyword>
<dbReference type="GO" id="GO:0043022">
    <property type="term" value="F:ribosome binding"/>
    <property type="evidence" value="ECO:0007669"/>
    <property type="project" value="UniProtKB-UniRule"/>
</dbReference>
<dbReference type="Gene3D" id="2.40.50.140">
    <property type="entry name" value="Nucleic acid-binding proteins"/>
    <property type="match status" value="1"/>
</dbReference>
<dbReference type="InterPro" id="IPR004368">
    <property type="entry name" value="TIF_IF1"/>
</dbReference>
<evidence type="ECO:0000256" key="3">
    <source>
        <dbReference type="ARBA" id="ARBA00011599"/>
    </source>
</evidence>
<reference evidence="9" key="1">
    <citation type="journal article" date="2019" name="Int. J. Mol. Sci.">
        <title>Characterization of the Chloroplast Genome of Trentepohlia odorata (Trentepohliales, Chlorophyta), and Discussion of its Taxonomy.</title>
        <authorList>
            <person name="Zhu H."/>
            <person name="Hu Y."/>
            <person name="Liu F."/>
            <person name="Hu Z."/>
            <person name="Liu G."/>
        </authorList>
    </citation>
    <scope>NUCLEOTIDE SEQUENCE</scope>
</reference>
<dbReference type="HAMAP" id="MF_00075">
    <property type="entry name" value="IF_1"/>
    <property type="match status" value="1"/>
</dbReference>
<feature type="domain" description="S1-like" evidence="8">
    <location>
        <begin position="1"/>
        <end position="73"/>
    </location>
</feature>
<evidence type="ECO:0000313" key="9">
    <source>
        <dbReference type="EMBL" id="QCW57793.1"/>
    </source>
</evidence>
<dbReference type="InterPro" id="IPR006196">
    <property type="entry name" value="RNA-binding_domain_S1_IF1"/>
</dbReference>
<dbReference type="GeneID" id="40872475"/>
<protein>
    <recommendedName>
        <fullName evidence="6 7">Translation initiation factor IF-1, chloroplastic</fullName>
    </recommendedName>
</protein>
<dbReference type="FunFam" id="2.40.50.140:FF:000002">
    <property type="entry name" value="Translation initiation factor IF-1"/>
    <property type="match status" value="1"/>
</dbReference>
<dbReference type="InterPro" id="IPR012340">
    <property type="entry name" value="NA-bd_OB-fold"/>
</dbReference>
<comment type="similarity">
    <text evidence="2 7">Belongs to the IF-1 family.</text>
</comment>
<geneLocation type="chloroplast" evidence="9"/>
<sequence length="74" mass="8603">MKNKNNNVEMEGEIVQLLSNGKFKVRLTNGYFVVAHISGKIRKNFIRIILGDQVLVQLSPYDLKKGRIVRRYLK</sequence>
<evidence type="ECO:0000256" key="1">
    <source>
        <dbReference type="ARBA" id="ARBA00003935"/>
    </source>
</evidence>
<name>A0A4Y5P3H0_9CHLO</name>
<dbReference type="PROSITE" id="PS50832">
    <property type="entry name" value="S1_IF1_TYPE"/>
    <property type="match status" value="1"/>
</dbReference>
<keyword evidence="7" id="KW-0694">RNA-binding</keyword>
<dbReference type="GO" id="GO:0005829">
    <property type="term" value="C:cytosol"/>
    <property type="evidence" value="ECO:0007669"/>
    <property type="project" value="TreeGrafter"/>
</dbReference>
<dbReference type="EMBL" id="MK580484">
    <property type="protein sequence ID" value="QCW57793.1"/>
    <property type="molecule type" value="Genomic_DNA"/>
</dbReference>
<proteinExistence type="inferred from homology"/>
<keyword evidence="7" id="KW-0699">rRNA-binding</keyword>
<evidence type="ECO:0000256" key="2">
    <source>
        <dbReference type="ARBA" id="ARBA00010939"/>
    </source>
</evidence>
<dbReference type="PANTHER" id="PTHR33370">
    <property type="entry name" value="TRANSLATION INITIATION FACTOR IF-1, CHLOROPLASTIC"/>
    <property type="match status" value="1"/>
</dbReference>
<evidence type="ECO:0000256" key="7">
    <source>
        <dbReference type="HAMAP-Rule" id="MF_00075"/>
    </source>
</evidence>
<evidence type="ECO:0000256" key="6">
    <source>
        <dbReference type="ARBA" id="ARBA00068272"/>
    </source>
</evidence>
<dbReference type="GO" id="GO:0009507">
    <property type="term" value="C:chloroplast"/>
    <property type="evidence" value="ECO:0007669"/>
    <property type="project" value="UniProtKB-SubCell"/>
</dbReference>
<organism evidence="9">
    <name type="scientific">Trentepohlia odorata</name>
    <dbReference type="NCBI Taxonomy" id="2576626"/>
    <lineage>
        <taxon>Eukaryota</taxon>
        <taxon>Viridiplantae</taxon>
        <taxon>Chlorophyta</taxon>
        <taxon>core chlorophytes</taxon>
        <taxon>Ulvophyceae</taxon>
        <taxon>TCBD clade</taxon>
        <taxon>Trentepohliales</taxon>
        <taxon>Trentepohliaceae</taxon>
        <taxon>Trentepohlia</taxon>
    </lineage>
</organism>
<keyword evidence="9" id="KW-0150">Chloroplast</keyword>
<keyword evidence="4 7" id="KW-0396">Initiation factor</keyword>
<evidence type="ECO:0000259" key="8">
    <source>
        <dbReference type="PROSITE" id="PS50832"/>
    </source>
</evidence>
<gene>
    <name evidence="7 9" type="primary">infA</name>
</gene>
<dbReference type="GO" id="GO:0019843">
    <property type="term" value="F:rRNA binding"/>
    <property type="evidence" value="ECO:0007669"/>
    <property type="project" value="UniProtKB-UniRule"/>
</dbReference>
<dbReference type="RefSeq" id="YP_009667490.1">
    <property type="nucleotide sequence ID" value="NC_043776.1"/>
</dbReference>
<dbReference type="AlphaFoldDB" id="A0A4Y5P3H0"/>
<dbReference type="CDD" id="cd04451">
    <property type="entry name" value="S1_IF1"/>
    <property type="match status" value="1"/>
</dbReference>